<dbReference type="STRING" id="74649.A0A2P6P971"/>
<gene>
    <name evidence="10" type="ORF">RchiOBHm_Chr7g0206511</name>
</gene>
<dbReference type="InterPro" id="IPR001650">
    <property type="entry name" value="Helicase_C-like"/>
</dbReference>
<evidence type="ECO:0000256" key="5">
    <source>
        <dbReference type="ARBA" id="ARBA00022840"/>
    </source>
</evidence>
<feature type="compositionally biased region" description="Basic and acidic residues" evidence="7">
    <location>
        <begin position="457"/>
        <end position="466"/>
    </location>
</feature>
<evidence type="ECO:0000313" key="10">
    <source>
        <dbReference type="EMBL" id="PRQ18481.1"/>
    </source>
</evidence>
<proteinExistence type="predicted"/>
<evidence type="ECO:0000313" key="11">
    <source>
        <dbReference type="Proteomes" id="UP000238479"/>
    </source>
</evidence>
<dbReference type="InterPro" id="IPR038718">
    <property type="entry name" value="SNF2-like_sf"/>
</dbReference>
<keyword evidence="5" id="KW-0067">ATP-binding</keyword>
<feature type="compositionally biased region" description="Acidic residues" evidence="7">
    <location>
        <begin position="205"/>
        <end position="230"/>
    </location>
</feature>
<accession>A0A2P6P971</accession>
<feature type="region of interest" description="Disordered" evidence="7">
    <location>
        <begin position="482"/>
        <end position="529"/>
    </location>
</feature>
<feature type="region of interest" description="Disordered" evidence="7">
    <location>
        <begin position="38"/>
        <end position="110"/>
    </location>
</feature>
<dbReference type="EC" id="3.6.4.12" evidence="10"/>
<organism evidence="10 11">
    <name type="scientific">Rosa chinensis</name>
    <name type="common">China rose</name>
    <dbReference type="NCBI Taxonomy" id="74649"/>
    <lineage>
        <taxon>Eukaryota</taxon>
        <taxon>Viridiplantae</taxon>
        <taxon>Streptophyta</taxon>
        <taxon>Embryophyta</taxon>
        <taxon>Tracheophyta</taxon>
        <taxon>Spermatophyta</taxon>
        <taxon>Magnoliopsida</taxon>
        <taxon>eudicotyledons</taxon>
        <taxon>Gunneridae</taxon>
        <taxon>Pentapetalae</taxon>
        <taxon>rosids</taxon>
        <taxon>fabids</taxon>
        <taxon>Rosales</taxon>
        <taxon>Rosaceae</taxon>
        <taxon>Rosoideae</taxon>
        <taxon>Rosoideae incertae sedis</taxon>
        <taxon>Rosa</taxon>
    </lineage>
</organism>
<evidence type="ECO:0000256" key="3">
    <source>
        <dbReference type="ARBA" id="ARBA00022801"/>
    </source>
</evidence>
<evidence type="ECO:0000256" key="6">
    <source>
        <dbReference type="ARBA" id="ARBA00023242"/>
    </source>
</evidence>
<evidence type="ECO:0000256" key="7">
    <source>
        <dbReference type="SAM" id="MobiDB-lite"/>
    </source>
</evidence>
<feature type="region of interest" description="Disordered" evidence="7">
    <location>
        <begin position="349"/>
        <end position="368"/>
    </location>
</feature>
<dbReference type="CDD" id="cd18793">
    <property type="entry name" value="SF2_C_SNF"/>
    <property type="match status" value="1"/>
</dbReference>
<feature type="compositionally biased region" description="Basic residues" evidence="7">
    <location>
        <begin position="558"/>
        <end position="568"/>
    </location>
</feature>
<dbReference type="Proteomes" id="UP000238479">
    <property type="component" value="Chromosome 7"/>
</dbReference>
<feature type="domain" description="Helicase C-terminal" evidence="9">
    <location>
        <begin position="1299"/>
        <end position="1459"/>
    </location>
</feature>
<comment type="caution">
    <text evidence="10">The sequence shown here is derived from an EMBL/GenBank/DDBJ whole genome shotgun (WGS) entry which is preliminary data.</text>
</comment>
<feature type="compositionally biased region" description="Basic and acidic residues" evidence="7">
    <location>
        <begin position="624"/>
        <end position="646"/>
    </location>
</feature>
<dbReference type="PROSITE" id="PS51194">
    <property type="entry name" value="HELICASE_CTER"/>
    <property type="match status" value="1"/>
</dbReference>
<feature type="compositionally biased region" description="Acidic residues" evidence="7">
    <location>
        <begin position="166"/>
        <end position="191"/>
    </location>
</feature>
<dbReference type="PROSITE" id="PS51192">
    <property type="entry name" value="HELICASE_ATP_BIND_1"/>
    <property type="match status" value="1"/>
</dbReference>
<feature type="region of interest" description="Disordered" evidence="7">
    <location>
        <begin position="548"/>
        <end position="569"/>
    </location>
</feature>
<dbReference type="InterPro" id="IPR027417">
    <property type="entry name" value="P-loop_NTPase"/>
</dbReference>
<feature type="region of interest" description="Disordered" evidence="7">
    <location>
        <begin position="618"/>
        <end position="657"/>
    </location>
</feature>
<keyword evidence="2" id="KW-0547">Nucleotide-binding</keyword>
<feature type="compositionally biased region" description="Basic and acidic residues" evidence="7">
    <location>
        <begin position="68"/>
        <end position="83"/>
    </location>
</feature>
<evidence type="ECO:0000259" key="8">
    <source>
        <dbReference type="PROSITE" id="PS51192"/>
    </source>
</evidence>
<dbReference type="SMART" id="SM00487">
    <property type="entry name" value="DEXDc"/>
    <property type="match status" value="1"/>
</dbReference>
<dbReference type="InterPro" id="IPR049730">
    <property type="entry name" value="SNF2/RAD54-like_C"/>
</dbReference>
<feature type="compositionally biased region" description="Acidic residues" evidence="7">
    <location>
        <begin position="140"/>
        <end position="150"/>
    </location>
</feature>
<keyword evidence="11" id="KW-1185">Reference proteome</keyword>
<dbReference type="GO" id="GO:0016787">
    <property type="term" value="F:hydrolase activity"/>
    <property type="evidence" value="ECO:0007669"/>
    <property type="project" value="UniProtKB-KW"/>
</dbReference>
<feature type="compositionally biased region" description="Basic and acidic residues" evidence="7">
    <location>
        <begin position="231"/>
        <end position="279"/>
    </location>
</feature>
<dbReference type="GO" id="GO:0005634">
    <property type="term" value="C:nucleus"/>
    <property type="evidence" value="ECO:0007669"/>
    <property type="project" value="UniProtKB-SubCell"/>
</dbReference>
<keyword evidence="4 10" id="KW-0347">Helicase</keyword>
<dbReference type="Gramene" id="PRQ18481">
    <property type="protein sequence ID" value="PRQ18481"/>
    <property type="gene ID" value="RchiOBHm_Chr7g0206511"/>
</dbReference>
<evidence type="ECO:0000256" key="4">
    <source>
        <dbReference type="ARBA" id="ARBA00022806"/>
    </source>
</evidence>
<name>A0A2P6P971_ROSCH</name>
<dbReference type="GO" id="GO:0003678">
    <property type="term" value="F:DNA helicase activity"/>
    <property type="evidence" value="ECO:0007669"/>
    <property type="project" value="UniProtKB-EC"/>
</dbReference>
<dbReference type="SUPFAM" id="SSF52540">
    <property type="entry name" value="P-loop containing nucleoside triphosphate hydrolases"/>
    <property type="match status" value="2"/>
</dbReference>
<evidence type="ECO:0000259" key="9">
    <source>
        <dbReference type="PROSITE" id="PS51194"/>
    </source>
</evidence>
<sequence length="1498" mass="168372">MFLAGHCGVLVEKSMDYRPISSRTRSKRETALMERYREMKINSGVSPARSKKMRRSNQASVSHMSESSSRKQSFEWVADHVEQTDDDSEGFYSQESSGKQGKGEGVAVDVKRKRSLGLDDSNKDGCNWRAVSDNGVEVVDLVDSDDEEEVVVSKGKEGRGGGGGVDVDDVSDGGSNEDVDDVSGNESDEAISSESEFLPGKESTVEENDEECISFSDEDSCEEGNEEERELTEKNEKESKEESVEVGLERNRNADGDDLHSSYGHDFDDSSKKVSKGESVEVGLEGKISDDLHSCSAHDTDVRIEQVWKEESLRILPKGKINADGDDLHSSFGHDIDDRSAKLGEAESVLAEERTGCDRSDDSNDGKVWQEEIVGVGSKENRIGEGYNLHSSSVHDINDRIEKLGEAESVLAEERIGCDRSDDNNDGKVWNEESVGLDSKENRSGDECNLHSSSVHDMNDRSEKLGKAGGVYAERKDGWDKRREYGSEGKTGFGYSRNENNGKLKAESETGSASRLKDGTKYKGKTGAVGRKTWSGKWNEVHNECKKSAGDSFLSKQKGTRAPKRKRLPTVAFEAPKVESLPLRFSFSKQPTIPEKPDYEREVDELFDEYKFAMAYDENASTESKAKGNDDARSKNRIHDFDDETHGGTSESGFDKGSKLDVQTACKTGVEAEGNNFSESINSRKEDNDEAYGGSRPELYKEQERVRELTNEKGITAPKDCNAFMILVDSIYDKGEVSGEQLPPSNDESPQDEAPRDEPLPKFFRLGHPPSPAPEKSASEIELEELFEQYDFVLMSEGIGSTDSIVVETNDSIPPGKEVTQHMLCSQGKHDLILDEEIGYICRFCPHVHQEIKYIVPDFAPNPYGKSGKRFYEEDNRSILDDLQCNDPDDSGFSSHAHTEGTVWDLIPGVESDMYPHQREGFEFIWRHLAGGIQLGKLEKPTAYGGDGCIISHAPGTGKTRLTIIFIQSYMNFNPSSRPLIVAPRTMLLTWEEEFKKWGFDIPFHNLNNPDFTGKEDEAARNLVKDGKSSEMINLTRIVKLKSWAKKRSILGISYSLFEQVCGAPTKKGKHPLSSRRKFEVEQMSEILLKFPGLVVFDEGHNPRNDQSHSWNALLKLETRRRIILSGTPFQNNFEELYNTVRLVRPEWTTNLTCLGAFDKKQWTSDQIRGREGRKSNAGRGQFADDNTKRAKEVRGMISPFVNVYKGTILQDKLPGLRNSVVVLQPTALQQRYSDRTRLIKNPFKYERIEAKVTIHPSLLLTEERSMFHEGDEYSGDWERLTEIKLNPECGVKARFAVDLIRLCQAMKERVLVFSQWLDPLFLIRDMLKSQFQWVEGEEVVYMDGKCDAKQRQSSMSYFNDPSSKAKAMLATTKGCNEGISLVGASRVVLLDVAWNPSVERQAISRAYRLGQKKIVFIYHLLMAGAREEDKYSRQVEKHRLSELVFSCSNTEADAKKLPSAVAEDKVLEEMVQHEKLKHIFHKITLLDEASYLDEDFI</sequence>
<dbReference type="Gene3D" id="3.40.50.300">
    <property type="entry name" value="P-loop containing nucleotide triphosphate hydrolases"/>
    <property type="match status" value="1"/>
</dbReference>
<dbReference type="InterPro" id="IPR000330">
    <property type="entry name" value="SNF2_N"/>
</dbReference>
<dbReference type="Pfam" id="PF00271">
    <property type="entry name" value="Helicase_C"/>
    <property type="match status" value="1"/>
</dbReference>
<dbReference type="PANTHER" id="PTHR45821">
    <property type="entry name" value="SNF2 DOMAIN-CONTAINING PROTEIN CLASSY 2-RELATED"/>
    <property type="match status" value="1"/>
</dbReference>
<keyword evidence="3 10" id="KW-0378">Hydrolase</keyword>
<feature type="region of interest" description="Disordered" evidence="7">
    <location>
        <begin position="736"/>
        <end position="776"/>
    </location>
</feature>
<protein>
    <submittedName>
        <fullName evidence="10">Putative DNA helicase chromatin remodeling SNF2 family</fullName>
        <ecNumber evidence="10">3.6.4.12</ecNumber>
    </submittedName>
</protein>
<feature type="domain" description="Helicase ATP-binding" evidence="8">
    <location>
        <begin position="940"/>
        <end position="1147"/>
    </location>
</feature>
<reference evidence="10 11" key="1">
    <citation type="journal article" date="2018" name="Nat. Genet.">
        <title>The Rosa genome provides new insights in the design of modern roses.</title>
        <authorList>
            <person name="Bendahmane M."/>
        </authorList>
    </citation>
    <scope>NUCLEOTIDE SEQUENCE [LARGE SCALE GENOMIC DNA]</scope>
    <source>
        <strain evidence="11">cv. Old Blush</strain>
    </source>
</reference>
<dbReference type="InterPro" id="IPR044567">
    <property type="entry name" value="CLSY/DRD1"/>
</dbReference>
<keyword evidence="6" id="KW-0539">Nucleus</keyword>
<feature type="region of interest" description="Disordered" evidence="7">
    <location>
        <begin position="140"/>
        <end position="282"/>
    </location>
</feature>
<feature type="compositionally biased region" description="Basic and acidic residues" evidence="7">
    <location>
        <begin position="414"/>
        <end position="431"/>
    </location>
</feature>
<comment type="subcellular location">
    <subcellularLocation>
        <location evidence="1">Nucleus</location>
    </subcellularLocation>
</comment>
<dbReference type="PANTHER" id="PTHR45821:SF5">
    <property type="entry name" value="SNF2 DOMAIN-CONTAINING PROTEIN CLASSY 4"/>
    <property type="match status" value="1"/>
</dbReference>
<dbReference type="InterPro" id="IPR014001">
    <property type="entry name" value="Helicase_ATP-bd"/>
</dbReference>
<dbReference type="SMART" id="SM00490">
    <property type="entry name" value="HELICc"/>
    <property type="match status" value="1"/>
</dbReference>
<dbReference type="Gene3D" id="3.40.50.10810">
    <property type="entry name" value="Tandem AAA-ATPase domain"/>
    <property type="match status" value="1"/>
</dbReference>
<feature type="region of interest" description="Disordered" evidence="7">
    <location>
        <begin position="414"/>
        <end position="469"/>
    </location>
</feature>
<dbReference type="GO" id="GO:0080188">
    <property type="term" value="P:gene silencing by siRNA-directed DNA methylation"/>
    <property type="evidence" value="ECO:0007669"/>
    <property type="project" value="InterPro"/>
</dbReference>
<dbReference type="GO" id="GO:0005524">
    <property type="term" value="F:ATP binding"/>
    <property type="evidence" value="ECO:0007669"/>
    <property type="project" value="UniProtKB-KW"/>
</dbReference>
<dbReference type="OrthoDB" id="2020972at2759"/>
<evidence type="ECO:0000256" key="1">
    <source>
        <dbReference type="ARBA" id="ARBA00004123"/>
    </source>
</evidence>
<feature type="compositionally biased region" description="Polar residues" evidence="7">
    <location>
        <begin position="56"/>
        <end position="67"/>
    </location>
</feature>
<evidence type="ECO:0000256" key="2">
    <source>
        <dbReference type="ARBA" id="ARBA00022741"/>
    </source>
</evidence>
<dbReference type="Pfam" id="PF00176">
    <property type="entry name" value="SNF2-rel_dom"/>
    <property type="match status" value="1"/>
</dbReference>
<feature type="compositionally biased region" description="Basic and acidic residues" evidence="7">
    <location>
        <begin position="438"/>
        <end position="449"/>
    </location>
</feature>
<dbReference type="EMBL" id="PDCK01000045">
    <property type="protein sequence ID" value="PRQ18481.1"/>
    <property type="molecule type" value="Genomic_DNA"/>
</dbReference>
<feature type="region of interest" description="Disordered" evidence="7">
    <location>
        <begin position="670"/>
        <end position="702"/>
    </location>
</feature>